<gene>
    <name evidence="3" type="ORF">LPC04_15205</name>
</gene>
<proteinExistence type="predicted"/>
<protein>
    <submittedName>
        <fullName evidence="3">Uncharacterized protein</fullName>
    </submittedName>
</protein>
<feature type="region of interest" description="Disordered" evidence="1">
    <location>
        <begin position="70"/>
        <end position="91"/>
    </location>
</feature>
<dbReference type="EMBL" id="JAJLJH010000003">
    <property type="protein sequence ID" value="MCK9687059.1"/>
    <property type="molecule type" value="Genomic_DNA"/>
</dbReference>
<feature type="chain" id="PRO_5040753183" evidence="2">
    <location>
        <begin position="30"/>
        <end position="91"/>
    </location>
</feature>
<organism evidence="3 4">
    <name type="scientific">Scleromatobacter humisilvae</name>
    <dbReference type="NCBI Taxonomy" id="2897159"/>
    <lineage>
        <taxon>Bacteria</taxon>
        <taxon>Pseudomonadati</taxon>
        <taxon>Pseudomonadota</taxon>
        <taxon>Betaproteobacteria</taxon>
        <taxon>Burkholderiales</taxon>
        <taxon>Sphaerotilaceae</taxon>
        <taxon>Scleromatobacter</taxon>
    </lineage>
</organism>
<feature type="signal peptide" evidence="2">
    <location>
        <begin position="1"/>
        <end position="29"/>
    </location>
</feature>
<name>A0A9X1YIP6_9BURK</name>
<evidence type="ECO:0000256" key="1">
    <source>
        <dbReference type="SAM" id="MobiDB-lite"/>
    </source>
</evidence>
<dbReference type="AlphaFoldDB" id="A0A9X1YIP6"/>
<evidence type="ECO:0000313" key="4">
    <source>
        <dbReference type="Proteomes" id="UP001139353"/>
    </source>
</evidence>
<dbReference type="RefSeq" id="WP_275683094.1">
    <property type="nucleotide sequence ID" value="NZ_JAJLJH010000003.1"/>
</dbReference>
<reference evidence="3" key="1">
    <citation type="submission" date="2021-11" db="EMBL/GenBank/DDBJ databases">
        <title>BS-T2-15 a new species belonging to the Comamonadaceae family isolated from the soil of a French oak forest.</title>
        <authorList>
            <person name="Mieszkin S."/>
            <person name="Alain K."/>
        </authorList>
    </citation>
    <scope>NUCLEOTIDE SEQUENCE</scope>
    <source>
        <strain evidence="3">BS-T2-15</strain>
    </source>
</reference>
<evidence type="ECO:0000256" key="2">
    <source>
        <dbReference type="SAM" id="SignalP"/>
    </source>
</evidence>
<sequence>MNPVASPRHPWKALGAVIAAFALVHGAGAHVFSHDHEHHASRVVIQHGSSFDVDGDDDCPDVDVHFGPNFPFDDDGWDAPSKADPFDHDFD</sequence>
<keyword evidence="2" id="KW-0732">Signal</keyword>
<dbReference type="Proteomes" id="UP001139353">
    <property type="component" value="Unassembled WGS sequence"/>
</dbReference>
<accession>A0A9X1YIP6</accession>
<comment type="caution">
    <text evidence="3">The sequence shown here is derived from an EMBL/GenBank/DDBJ whole genome shotgun (WGS) entry which is preliminary data.</text>
</comment>
<evidence type="ECO:0000313" key="3">
    <source>
        <dbReference type="EMBL" id="MCK9687059.1"/>
    </source>
</evidence>
<keyword evidence="4" id="KW-1185">Reference proteome</keyword>